<dbReference type="InterPro" id="IPR011051">
    <property type="entry name" value="RmlC_Cupin_sf"/>
</dbReference>
<feature type="region of interest" description="Disordered" evidence="3">
    <location>
        <begin position="190"/>
        <end position="230"/>
    </location>
</feature>
<keyword evidence="5" id="KW-1185">Reference proteome</keyword>
<dbReference type="PANTHER" id="PTHR42742">
    <property type="entry name" value="TRANSCRIPTIONAL REPRESSOR MPRA"/>
    <property type="match status" value="1"/>
</dbReference>
<reference evidence="5" key="1">
    <citation type="journal article" date="2019" name="Int. J. Syst. Evol. Microbiol.">
        <title>The Global Catalogue of Microorganisms (GCM) 10K type strain sequencing project: providing services to taxonomists for standard genome sequencing and annotation.</title>
        <authorList>
            <consortium name="The Broad Institute Genomics Platform"/>
            <consortium name="The Broad Institute Genome Sequencing Center for Infectious Disease"/>
            <person name="Wu L."/>
            <person name="Ma J."/>
        </authorList>
    </citation>
    <scope>NUCLEOTIDE SEQUENCE [LARGE SCALE GENOMIC DNA]</scope>
    <source>
        <strain evidence="5">NBRC 109019</strain>
    </source>
</reference>
<feature type="compositionally biased region" description="Low complexity" evidence="3">
    <location>
        <begin position="200"/>
        <end position="216"/>
    </location>
</feature>
<organism evidence="4 5">
    <name type="scientific">Agromyces marinus</name>
    <dbReference type="NCBI Taxonomy" id="1389020"/>
    <lineage>
        <taxon>Bacteria</taxon>
        <taxon>Bacillati</taxon>
        <taxon>Actinomycetota</taxon>
        <taxon>Actinomycetes</taxon>
        <taxon>Micrococcales</taxon>
        <taxon>Microbacteriaceae</taxon>
        <taxon>Agromyces</taxon>
    </lineage>
</organism>
<keyword evidence="2" id="KW-0862">Zinc</keyword>
<dbReference type="Gene3D" id="2.60.120.10">
    <property type="entry name" value="Jelly Rolls"/>
    <property type="match status" value="1"/>
</dbReference>
<dbReference type="PANTHER" id="PTHR42742:SF3">
    <property type="entry name" value="FRUCTOKINASE"/>
    <property type="match status" value="1"/>
</dbReference>
<evidence type="ECO:0000313" key="5">
    <source>
        <dbReference type="Proteomes" id="UP001321477"/>
    </source>
</evidence>
<evidence type="ECO:0008006" key="6">
    <source>
        <dbReference type="Google" id="ProtNLM"/>
    </source>
</evidence>
<evidence type="ECO:0000313" key="4">
    <source>
        <dbReference type="EMBL" id="BDZ55751.1"/>
    </source>
</evidence>
<name>A0ABN6YF23_9MICO</name>
<dbReference type="InterPro" id="IPR014710">
    <property type="entry name" value="RmlC-like_jellyroll"/>
</dbReference>
<gene>
    <name evidence="4" type="ORF">GCM10025870_28240</name>
</gene>
<dbReference type="RefSeq" id="WP_286329101.1">
    <property type="nucleotide sequence ID" value="NZ_AP027734.1"/>
</dbReference>
<evidence type="ECO:0000256" key="2">
    <source>
        <dbReference type="ARBA" id="ARBA00022833"/>
    </source>
</evidence>
<keyword evidence="1" id="KW-0479">Metal-binding</keyword>
<dbReference type="EMBL" id="AP027734">
    <property type="protein sequence ID" value="BDZ55751.1"/>
    <property type="molecule type" value="Genomic_DNA"/>
</dbReference>
<dbReference type="Proteomes" id="UP001321477">
    <property type="component" value="Chromosome"/>
</dbReference>
<protein>
    <recommendedName>
        <fullName evidence="6">Mannose-6-phosphate isomerase</fullName>
    </recommendedName>
</protein>
<proteinExistence type="predicted"/>
<dbReference type="InterPro" id="IPR051804">
    <property type="entry name" value="Carb_Metab_Reg_Kinase/Isom"/>
</dbReference>
<accession>A0ABN6YF23</accession>
<evidence type="ECO:0000256" key="3">
    <source>
        <dbReference type="SAM" id="MobiDB-lite"/>
    </source>
</evidence>
<dbReference type="SUPFAM" id="SSF51182">
    <property type="entry name" value="RmlC-like cupins"/>
    <property type="match status" value="1"/>
</dbReference>
<sequence>MTIENASPIDLAAAGIQLDANQIPARFYRGGDRIAAFRRTGRAEPYTPEDWVASTTSAFGSADLGLSRLPGGEFLIDAIRRDPEFWLGAAHRASFDSDSMLLVKLLDAGERLPIHVHPDGAFASEHLRAPHGKAEAWYILTPGVIRLGLKRDISRIELERAVAEHDGRTLLELTHEREVAAGDTVFVPPGTLHAIGGGSSSSRCRSRPTSRSSSSGRDSRSTEIVTATSGWDSTWHSTRWTRAGGPPMRSMR</sequence>
<evidence type="ECO:0000256" key="1">
    <source>
        <dbReference type="ARBA" id="ARBA00022723"/>
    </source>
</evidence>